<proteinExistence type="predicted"/>
<dbReference type="Gene3D" id="3.90.190.20">
    <property type="entry name" value="Mur ligase, C-terminal domain"/>
    <property type="match status" value="1"/>
</dbReference>
<dbReference type="AlphaFoldDB" id="X1D9A2"/>
<dbReference type="Pfam" id="PF02875">
    <property type="entry name" value="Mur_ligase_C"/>
    <property type="match status" value="1"/>
</dbReference>
<organism evidence="2">
    <name type="scientific">marine sediment metagenome</name>
    <dbReference type="NCBI Taxonomy" id="412755"/>
    <lineage>
        <taxon>unclassified sequences</taxon>
        <taxon>metagenomes</taxon>
        <taxon>ecological metagenomes</taxon>
    </lineage>
</organism>
<dbReference type="InterPro" id="IPR036615">
    <property type="entry name" value="Mur_ligase_C_dom_sf"/>
</dbReference>
<accession>X1D9A2</accession>
<dbReference type="EMBL" id="BART01020227">
    <property type="protein sequence ID" value="GAH01644.1"/>
    <property type="molecule type" value="Genomic_DNA"/>
</dbReference>
<protein>
    <recommendedName>
        <fullName evidence="1">Mur ligase C-terminal domain-containing protein</fullName>
    </recommendedName>
</protein>
<comment type="caution">
    <text evidence="2">The sequence shown here is derived from an EMBL/GenBank/DDBJ whole genome shotgun (WGS) entry which is preliminary data.</text>
</comment>
<dbReference type="GO" id="GO:0016881">
    <property type="term" value="F:acid-amino acid ligase activity"/>
    <property type="evidence" value="ECO:0007669"/>
    <property type="project" value="InterPro"/>
</dbReference>
<reference evidence="2" key="1">
    <citation type="journal article" date="2014" name="Front. Microbiol.">
        <title>High frequency of phylogenetically diverse reductive dehalogenase-homologous genes in deep subseafloor sedimentary metagenomes.</title>
        <authorList>
            <person name="Kawai M."/>
            <person name="Futagami T."/>
            <person name="Toyoda A."/>
            <person name="Takaki Y."/>
            <person name="Nishi S."/>
            <person name="Hori S."/>
            <person name="Arai W."/>
            <person name="Tsubouchi T."/>
            <person name="Morono Y."/>
            <person name="Uchiyama I."/>
            <person name="Ito T."/>
            <person name="Fujiyama A."/>
            <person name="Inagaki F."/>
            <person name="Takami H."/>
        </authorList>
    </citation>
    <scope>NUCLEOTIDE SEQUENCE</scope>
    <source>
        <strain evidence="2">Expedition CK06-06</strain>
    </source>
</reference>
<dbReference type="InterPro" id="IPR004101">
    <property type="entry name" value="Mur_ligase_C"/>
</dbReference>
<sequence length="127" mass="14362">GAHNSTSAKALKNTIKEYFNYQNLIFVFSCCKDKNVNSVAREIFPLAKEVILTKIKFIRAAEPEDIAKRTKEFQQRVVIEKDLTKALKYAVKISRDEDLICITGSLYLVGEARKILKLHGGGLCLKE</sequence>
<gene>
    <name evidence="2" type="ORF">S01H4_37616</name>
</gene>
<evidence type="ECO:0000259" key="1">
    <source>
        <dbReference type="Pfam" id="PF02875"/>
    </source>
</evidence>
<name>X1D9A2_9ZZZZ</name>
<dbReference type="SUPFAM" id="SSF53244">
    <property type="entry name" value="MurD-like peptide ligases, peptide-binding domain"/>
    <property type="match status" value="1"/>
</dbReference>
<feature type="non-terminal residue" evidence="2">
    <location>
        <position position="1"/>
    </location>
</feature>
<evidence type="ECO:0000313" key="2">
    <source>
        <dbReference type="EMBL" id="GAH01644.1"/>
    </source>
</evidence>
<feature type="domain" description="Mur ligase C-terminal" evidence="1">
    <location>
        <begin position="2"/>
        <end position="105"/>
    </location>
</feature>